<keyword evidence="2" id="KW-1185">Reference proteome</keyword>
<protein>
    <submittedName>
        <fullName evidence="1">Uncharacterized protein</fullName>
    </submittedName>
</protein>
<evidence type="ECO:0000313" key="1">
    <source>
        <dbReference type="EMBL" id="KAF2199793.1"/>
    </source>
</evidence>
<sequence length="149" mass="16620">MPYTGFLLRRDPLFIQLQPPCTKINVIQERCRLERAQNPPHHVYDPLSSGDNMAPQATVGCVILPNDLTVAIECTSMIWSSSIFTTTESFRRDSYGCTNGSFLILQEGSMTHPTSHSLLLSEGGNGWVNPSLFTAMNPPTVQRSWNSYL</sequence>
<accession>A0A9P4MU70</accession>
<dbReference type="AlphaFoldDB" id="A0A9P4MU70"/>
<proteinExistence type="predicted"/>
<name>A0A9P4MU70_9PLEO</name>
<reference evidence="1" key="1">
    <citation type="journal article" date="2020" name="Stud. Mycol.">
        <title>101 Dothideomycetes genomes: a test case for predicting lifestyles and emergence of pathogens.</title>
        <authorList>
            <person name="Haridas S."/>
            <person name="Albert R."/>
            <person name="Binder M."/>
            <person name="Bloem J."/>
            <person name="Labutti K."/>
            <person name="Salamov A."/>
            <person name="Andreopoulos B."/>
            <person name="Baker S."/>
            <person name="Barry K."/>
            <person name="Bills G."/>
            <person name="Bluhm B."/>
            <person name="Cannon C."/>
            <person name="Castanera R."/>
            <person name="Culley D."/>
            <person name="Daum C."/>
            <person name="Ezra D."/>
            <person name="Gonzalez J."/>
            <person name="Henrissat B."/>
            <person name="Kuo A."/>
            <person name="Liang C."/>
            <person name="Lipzen A."/>
            <person name="Lutzoni F."/>
            <person name="Magnuson J."/>
            <person name="Mondo S."/>
            <person name="Nolan M."/>
            <person name="Ohm R."/>
            <person name="Pangilinan J."/>
            <person name="Park H.-J."/>
            <person name="Ramirez L."/>
            <person name="Alfaro M."/>
            <person name="Sun H."/>
            <person name="Tritt A."/>
            <person name="Yoshinaga Y."/>
            <person name="Zwiers L.-H."/>
            <person name="Turgeon B."/>
            <person name="Goodwin S."/>
            <person name="Spatafora J."/>
            <person name="Crous P."/>
            <person name="Grigoriev I."/>
        </authorList>
    </citation>
    <scope>NUCLEOTIDE SEQUENCE</scope>
    <source>
        <strain evidence="1">ATCC 74209</strain>
    </source>
</reference>
<gene>
    <name evidence="1" type="ORF">GQ43DRAFT_442157</name>
</gene>
<dbReference type="EMBL" id="ML994055">
    <property type="protein sequence ID" value="KAF2199793.1"/>
    <property type="molecule type" value="Genomic_DNA"/>
</dbReference>
<dbReference type="Proteomes" id="UP000799536">
    <property type="component" value="Unassembled WGS sequence"/>
</dbReference>
<comment type="caution">
    <text evidence="1">The sequence shown here is derived from an EMBL/GenBank/DDBJ whole genome shotgun (WGS) entry which is preliminary data.</text>
</comment>
<organism evidence="1 2">
    <name type="scientific">Delitschia confertaspora ATCC 74209</name>
    <dbReference type="NCBI Taxonomy" id="1513339"/>
    <lineage>
        <taxon>Eukaryota</taxon>
        <taxon>Fungi</taxon>
        <taxon>Dikarya</taxon>
        <taxon>Ascomycota</taxon>
        <taxon>Pezizomycotina</taxon>
        <taxon>Dothideomycetes</taxon>
        <taxon>Pleosporomycetidae</taxon>
        <taxon>Pleosporales</taxon>
        <taxon>Delitschiaceae</taxon>
        <taxon>Delitschia</taxon>
    </lineage>
</organism>
<evidence type="ECO:0000313" key="2">
    <source>
        <dbReference type="Proteomes" id="UP000799536"/>
    </source>
</evidence>